<keyword evidence="2" id="KW-1185">Reference proteome</keyword>
<dbReference type="eggNOG" id="ENOG5032YA4">
    <property type="taxonomic scope" value="Bacteria"/>
</dbReference>
<accession>B8GTI1</accession>
<dbReference type="Proteomes" id="UP000002383">
    <property type="component" value="Chromosome"/>
</dbReference>
<evidence type="ECO:0000313" key="1">
    <source>
        <dbReference type="EMBL" id="ACL71241.1"/>
    </source>
</evidence>
<dbReference type="HOGENOM" id="CLU_760620_0_0_6"/>
<reference evidence="1 2" key="1">
    <citation type="journal article" date="2011" name="Stand. Genomic Sci.">
        <title>Complete genome sequence of 'Thioalkalivibrio sulfidophilus' HL-EbGr7.</title>
        <authorList>
            <person name="Muyzer G."/>
            <person name="Sorokin D.Y."/>
            <person name="Mavromatis K."/>
            <person name="Lapidus A."/>
            <person name="Clum A."/>
            <person name="Ivanova N."/>
            <person name="Pati A."/>
            <person name="d'Haeseleer P."/>
            <person name="Woyke T."/>
            <person name="Kyrpides N.C."/>
        </authorList>
    </citation>
    <scope>NUCLEOTIDE SEQUENCE [LARGE SCALE GENOMIC DNA]</scope>
    <source>
        <strain evidence="1 2">HL-EbGR7</strain>
    </source>
</reference>
<dbReference type="EMBL" id="CP001339">
    <property type="protein sequence ID" value="ACL71241.1"/>
    <property type="molecule type" value="Genomic_DNA"/>
</dbReference>
<organism evidence="1 2">
    <name type="scientific">Thioalkalivibrio sulfidiphilus (strain HL-EbGR7)</name>
    <dbReference type="NCBI Taxonomy" id="396588"/>
    <lineage>
        <taxon>Bacteria</taxon>
        <taxon>Pseudomonadati</taxon>
        <taxon>Pseudomonadota</taxon>
        <taxon>Gammaproteobacteria</taxon>
        <taxon>Chromatiales</taxon>
        <taxon>Ectothiorhodospiraceae</taxon>
        <taxon>Thioalkalivibrio</taxon>
    </lineage>
</organism>
<evidence type="ECO:0000313" key="2">
    <source>
        <dbReference type="Proteomes" id="UP000002383"/>
    </source>
</evidence>
<proteinExistence type="predicted"/>
<name>B8GTI1_THISH</name>
<protein>
    <submittedName>
        <fullName evidence="1">Uncharacterized protein</fullName>
    </submittedName>
</protein>
<dbReference type="AlphaFoldDB" id="B8GTI1"/>
<sequence length="335" mass="36289">MAALLWTLTAEDPWGWLMPRYLEVEIQAQVYRVPERELERLSRTRPAWLDQAEAEALERLSLGVSRELDLLFERVHGRVPEFAEWYYSVPGVTLRLLAAVPNPFWTGRGDVLVDAVTERLFPEDIWREELAALDRAVAALHSRELATLEAGWLAWLARELAPFRQEGSAAAGEPIDVQQRLRGHVVGLLDGDSIGLQMTAGAGAGALLARAAITRVNAAAASARAAARLAGRGTAGASTAACGFTGPLAIGCGVVVFVGGILGTEWVLLKADEALNRDDLERALHASVDALRGTMEVEYARPFLALFESDVNILAEGVQASLRPVDRLRGAGVQR</sequence>
<gene>
    <name evidence="1" type="ordered locus">Tgr7_0140</name>
</gene>
<dbReference type="KEGG" id="tgr:Tgr7_0140"/>